<accession>A0A836ZUS3</accession>
<dbReference type="EMBL" id="AKBN01000815">
    <property type="protein sequence ID" value="KFA01703.1"/>
    <property type="molecule type" value="Genomic_DNA"/>
</dbReference>
<proteinExistence type="predicted"/>
<evidence type="ECO:0000313" key="1">
    <source>
        <dbReference type="EMBL" id="KFA01703.1"/>
    </source>
</evidence>
<dbReference type="AlphaFoldDB" id="A0A836ZUS3"/>
<sequence length="146" mass="15802">MRCAGIEGAGSGWLAVWEEEGVLASAYYASVTELAVALHAVAVVGVDIPIGLSEHAPRAADRQARQFVGRRACSVFAAPLRGMLHASTQAQASAMHRVLDHDKQRGFGARSFALLAKIREWDRALRADLAWAEHVFEVHPEVSDSD</sequence>
<dbReference type="Pfam" id="PF04250">
    <property type="entry name" value="DUF429"/>
    <property type="match status" value="1"/>
</dbReference>
<reference evidence="1" key="1">
    <citation type="submission" date="2012-05" db="EMBL/GenBank/DDBJ databases">
        <authorList>
            <person name="Studholme D.J."/>
            <person name="Wasukira A."/>
            <person name="Grant M."/>
        </authorList>
    </citation>
    <scope>NUCLEOTIDE SEQUENCE [LARGE SCALE GENOMIC DNA]</scope>
    <source>
        <strain evidence="1">NCPPB 890</strain>
    </source>
</reference>
<dbReference type="InterPro" id="IPR007362">
    <property type="entry name" value="DUF429"/>
</dbReference>
<comment type="caution">
    <text evidence="1">The sequence shown here is derived from an EMBL/GenBank/DDBJ whole genome shotgun (WGS) entry which is preliminary data.</text>
</comment>
<name>A0A836ZUS3_XANVA</name>
<gene>
    <name evidence="1" type="ORF">A11K_0114180</name>
</gene>
<organism evidence="1">
    <name type="scientific">Xanthomonas vasicola pv. vasculorum NCPPB 890</name>
    <dbReference type="NCBI Taxonomy" id="1184265"/>
    <lineage>
        <taxon>Bacteria</taxon>
        <taxon>Pseudomonadati</taxon>
        <taxon>Pseudomonadota</taxon>
        <taxon>Gammaproteobacteria</taxon>
        <taxon>Lysobacterales</taxon>
        <taxon>Lysobacteraceae</taxon>
        <taxon>Xanthomonas</taxon>
    </lineage>
</organism>
<protein>
    <submittedName>
        <fullName evidence="1">Uncharacterized protein</fullName>
    </submittedName>
</protein>